<feature type="region of interest" description="Disordered" evidence="1">
    <location>
        <begin position="287"/>
        <end position="309"/>
    </location>
</feature>
<gene>
    <name evidence="4" type="primary">LOC124807801</name>
</gene>
<feature type="compositionally biased region" description="Basic and acidic residues" evidence="1">
    <location>
        <begin position="874"/>
        <end position="892"/>
    </location>
</feature>
<dbReference type="GeneID" id="124807801"/>
<evidence type="ECO:0000313" key="4">
    <source>
        <dbReference type="RefSeq" id="XP_065669111.1"/>
    </source>
</evidence>
<accession>A0ABM4D499</accession>
<sequence length="991" mass="111897">MLIILKNMINCISFKTFLFVIHIFQIVITKNNILKLNDSKLKHFTHFNVVTKRSELDKKCLTNVGIGAIAPDFQICSKRYYGMSPGFSVAGGLSFLGSGRDHQNSGHRECNHSNECESHDDHGYGYPDKTHGNYAGGGVSFSEHSEPNCMMMHNSQNGHMFHGGALHMDAGGHLSRAHHGIHGHGIGGGGGHGGHPDHECHERHECHGRDHSCEGFGGGHHQLMQVPLSPLPQGFHEGFGPSECENHECENHDDDDCEQEERDREYDLDRGGCEEGHWLRQEKHKASDMENDHPQKISQTASHSSNIKEHEEIKDIDGSIVSGIIKPSKGTETGTDVENEGFFPTKLCNNKIVSGETGIVSAGLKGRKKKYGELQWDQDINGKDETELHRAEQYVGYENHDCNQEQKKTFQSKSLLKEEEKKKPSEILHLSNQIGINNVTKSKSKNTENASGATTDDQLGDNIKLDKDKVRKQKAGNFSLPYITQLDKNNLSVNKQIKSLHDSFSNVKERHLTLGQELLTMPVSFVSPQRSVLPINSSFIENGKNINSQYASDLRASPGKLLSYRNSNNTSDKDKFEYSSEYSTKSLNFESKSEFNYNQSSFNFTVKYNSKHPGYRYEYKFGIPTSSINTTDENKQLKVGNKIKDEKAKEVKEEKDSITSVLNNDVENRTQSSEDKHKKIYQNKQYVFQSVNHTSNKPSNNLSVTAPLLESILPLKTFRPDSAHKINDIKESTLVEKTSRKERKNKLLNTILPKQTESYSISVKQTENNQKVPKLKTEDNSKIIAKQIDKHDKKIVKEKQTEKNDKKETKIKETENNIKFDSAKPIEFNSKAANEKQNINNNKIGIQNQREKNGKLNNEKQTKNNAYVNSKKTPKSEKVIKIKETTEDKFPSIEDNTPQDHPSKIQDALTETSTNRDSEKHSTSKLASLISFTVKKKKPYGSILKEDNAAYQPLTVHSKNLDLIISPIRCDNCERRLVEASNNHTIKHLPK</sequence>
<feature type="region of interest" description="Disordered" evidence="1">
    <location>
        <begin position="831"/>
        <end position="904"/>
    </location>
</feature>
<feature type="compositionally biased region" description="Polar residues" evidence="1">
    <location>
        <begin position="296"/>
        <end position="305"/>
    </location>
</feature>
<feature type="compositionally biased region" description="Basic and acidic residues" evidence="1">
    <location>
        <begin position="849"/>
        <end position="862"/>
    </location>
</feature>
<evidence type="ECO:0000313" key="3">
    <source>
        <dbReference type="Proteomes" id="UP001652625"/>
    </source>
</evidence>
<feature type="transmembrane region" description="Helical" evidence="2">
    <location>
        <begin position="12"/>
        <end position="28"/>
    </location>
</feature>
<keyword evidence="2" id="KW-1133">Transmembrane helix</keyword>
<reference evidence="4" key="1">
    <citation type="submission" date="2025-08" db="UniProtKB">
        <authorList>
            <consortium name="RefSeq"/>
        </authorList>
    </citation>
    <scope>IDENTIFICATION</scope>
</reference>
<feature type="compositionally biased region" description="Low complexity" evidence="1">
    <location>
        <begin position="831"/>
        <end position="848"/>
    </location>
</feature>
<keyword evidence="2" id="KW-0472">Membrane</keyword>
<organism evidence="3 4">
    <name type="scientific">Hydra vulgaris</name>
    <name type="common">Hydra</name>
    <name type="synonym">Hydra attenuata</name>
    <dbReference type="NCBI Taxonomy" id="6087"/>
    <lineage>
        <taxon>Eukaryota</taxon>
        <taxon>Metazoa</taxon>
        <taxon>Cnidaria</taxon>
        <taxon>Hydrozoa</taxon>
        <taxon>Hydroidolina</taxon>
        <taxon>Anthoathecata</taxon>
        <taxon>Aplanulata</taxon>
        <taxon>Hydridae</taxon>
        <taxon>Hydra</taxon>
    </lineage>
</organism>
<keyword evidence="3" id="KW-1185">Reference proteome</keyword>
<feature type="region of interest" description="Disordered" evidence="1">
    <location>
        <begin position="438"/>
        <end position="460"/>
    </location>
</feature>
<proteinExistence type="predicted"/>
<dbReference type="Proteomes" id="UP001652625">
    <property type="component" value="Chromosome 12"/>
</dbReference>
<feature type="compositionally biased region" description="Polar residues" evidence="1">
    <location>
        <begin position="438"/>
        <end position="457"/>
    </location>
</feature>
<evidence type="ECO:0000256" key="2">
    <source>
        <dbReference type="SAM" id="Phobius"/>
    </source>
</evidence>
<dbReference type="RefSeq" id="XP_065669111.1">
    <property type="nucleotide sequence ID" value="XM_065813039.1"/>
</dbReference>
<keyword evidence="2" id="KW-0812">Transmembrane</keyword>
<protein>
    <submittedName>
        <fullName evidence="4">Myb-like protein X</fullName>
    </submittedName>
</protein>
<evidence type="ECO:0000256" key="1">
    <source>
        <dbReference type="SAM" id="MobiDB-lite"/>
    </source>
</evidence>
<name>A0ABM4D499_HYDVU</name>